<keyword evidence="7 11" id="KW-0378">Hydrolase</keyword>
<comment type="function">
    <text evidence="2">Removes 5-oxoproline from various penultimate amino acid residues except L-proline.</text>
</comment>
<sequence>MRTLLLTGFEPFLNYSSNPTQLIIEELEGRTIGDYTVASRLLPVDYAHSGEQLEQAITALDPDAVISLGLAAGRHKITPERIAVNANDGPVDNTGYTPHGEKIAEDGPDGIFSRLPLAVMVERLNRAQLPAEISNTAGLYLCNHVMYRGLDSLRRRGRNEAPCGFIHIPASYDLAIKHSQVPGWRQEDLTEAIRLCIETLSDPQADHRTPGGTAVAW</sequence>
<dbReference type="InterPro" id="IPR036440">
    <property type="entry name" value="Peptidase_C15-like_sf"/>
</dbReference>
<dbReference type="PIRSF" id="PIRSF015592">
    <property type="entry name" value="Prld-crbxl_pptds"/>
    <property type="match status" value="1"/>
</dbReference>
<comment type="similarity">
    <text evidence="4">Belongs to the peptidase C15 family.</text>
</comment>
<evidence type="ECO:0000256" key="8">
    <source>
        <dbReference type="ARBA" id="ARBA00022807"/>
    </source>
</evidence>
<proteinExistence type="inferred from homology"/>
<dbReference type="PANTHER" id="PTHR23402:SF1">
    <property type="entry name" value="PYROGLUTAMYL-PEPTIDASE I"/>
    <property type="match status" value="1"/>
</dbReference>
<dbReference type="PROSITE" id="PS01333">
    <property type="entry name" value="PYRASE_GLU"/>
    <property type="match status" value="1"/>
</dbReference>
<dbReference type="NCBIfam" id="NF009676">
    <property type="entry name" value="PRK13197.1"/>
    <property type="match status" value="1"/>
</dbReference>
<dbReference type="EC" id="3.4.19.3" evidence="9"/>
<evidence type="ECO:0000256" key="5">
    <source>
        <dbReference type="ARBA" id="ARBA00022490"/>
    </source>
</evidence>
<dbReference type="RefSeq" id="WP_192591188.1">
    <property type="nucleotide sequence ID" value="NZ_JADBEE010000001.1"/>
</dbReference>
<comment type="caution">
    <text evidence="11">The sequence shown here is derived from an EMBL/GenBank/DDBJ whole genome shotgun (WGS) entry which is preliminary data.</text>
</comment>
<gene>
    <name evidence="11" type="ORF">H4W26_001194</name>
</gene>
<dbReference type="SUPFAM" id="SSF53182">
    <property type="entry name" value="Pyrrolidone carboxyl peptidase (pyroglutamate aminopeptidase)"/>
    <property type="match status" value="1"/>
</dbReference>
<evidence type="ECO:0000256" key="4">
    <source>
        <dbReference type="ARBA" id="ARBA00006641"/>
    </source>
</evidence>
<evidence type="ECO:0000256" key="7">
    <source>
        <dbReference type="ARBA" id="ARBA00022801"/>
    </source>
</evidence>
<organism evidence="11 12">
    <name type="scientific">Nesterenkonia halotolerans</name>
    <dbReference type="NCBI Taxonomy" id="225325"/>
    <lineage>
        <taxon>Bacteria</taxon>
        <taxon>Bacillati</taxon>
        <taxon>Actinomycetota</taxon>
        <taxon>Actinomycetes</taxon>
        <taxon>Micrococcales</taxon>
        <taxon>Micrococcaceae</taxon>
        <taxon>Nesterenkonia</taxon>
    </lineage>
</organism>
<name>A0ABR9J6G8_9MICC</name>
<dbReference type="PRINTS" id="PR00706">
    <property type="entry name" value="PYROGLUPTASE"/>
</dbReference>
<dbReference type="InterPro" id="IPR000816">
    <property type="entry name" value="Peptidase_C15"/>
</dbReference>
<evidence type="ECO:0000256" key="2">
    <source>
        <dbReference type="ARBA" id="ARBA00002280"/>
    </source>
</evidence>
<keyword evidence="5" id="KW-0963">Cytoplasm</keyword>
<dbReference type="InterPro" id="IPR016125">
    <property type="entry name" value="Peptidase_C15-like"/>
</dbReference>
<dbReference type="GO" id="GO:0016920">
    <property type="term" value="F:pyroglutamyl-peptidase activity"/>
    <property type="evidence" value="ECO:0007669"/>
    <property type="project" value="UniProtKB-EC"/>
</dbReference>
<protein>
    <recommendedName>
        <fullName evidence="9">Pyroglutamyl-peptidase I</fullName>
        <ecNumber evidence="9">3.4.19.3</ecNumber>
    </recommendedName>
</protein>
<evidence type="ECO:0000256" key="1">
    <source>
        <dbReference type="ARBA" id="ARBA00001770"/>
    </source>
</evidence>
<evidence type="ECO:0000313" key="12">
    <source>
        <dbReference type="Proteomes" id="UP000636579"/>
    </source>
</evidence>
<keyword evidence="8" id="KW-0788">Thiol protease</keyword>
<dbReference type="InterPro" id="IPR033693">
    <property type="entry name" value="PGPEP1_Glu_AS"/>
</dbReference>
<dbReference type="Gene3D" id="3.40.630.20">
    <property type="entry name" value="Peptidase C15, pyroglutamyl peptidase I-like"/>
    <property type="match status" value="1"/>
</dbReference>
<evidence type="ECO:0000256" key="3">
    <source>
        <dbReference type="ARBA" id="ARBA00004496"/>
    </source>
</evidence>
<keyword evidence="6" id="KW-0645">Protease</keyword>
<keyword evidence="12" id="KW-1185">Reference proteome</keyword>
<reference evidence="11 12" key="1">
    <citation type="submission" date="2020-10" db="EMBL/GenBank/DDBJ databases">
        <title>Sequencing the genomes of 1000 actinobacteria strains.</title>
        <authorList>
            <person name="Klenk H.-P."/>
        </authorList>
    </citation>
    <scope>NUCLEOTIDE SEQUENCE [LARGE SCALE GENOMIC DNA]</scope>
    <source>
        <strain evidence="11 12">DSM 15474</strain>
    </source>
</reference>
<dbReference type="Proteomes" id="UP000636579">
    <property type="component" value="Unassembled WGS sequence"/>
</dbReference>
<comment type="subcellular location">
    <subcellularLocation>
        <location evidence="3">Cytoplasm</location>
    </subcellularLocation>
</comment>
<dbReference type="EMBL" id="JADBEE010000001">
    <property type="protein sequence ID" value="MBE1514439.1"/>
    <property type="molecule type" value="Genomic_DNA"/>
</dbReference>
<feature type="active site" evidence="9">
    <location>
        <position position="80"/>
    </location>
</feature>
<evidence type="ECO:0000313" key="11">
    <source>
        <dbReference type="EMBL" id="MBE1514439.1"/>
    </source>
</evidence>
<dbReference type="Pfam" id="PF01470">
    <property type="entry name" value="Peptidase_C15"/>
    <property type="match status" value="1"/>
</dbReference>
<comment type="catalytic activity">
    <reaction evidence="1 9">
        <text>Release of an N-terminal pyroglutamyl group from a polypeptide, the second amino acid generally not being Pro.</text>
        <dbReference type="EC" id="3.4.19.3"/>
    </reaction>
</comment>
<feature type="active site" evidence="10">
    <location>
        <position position="142"/>
    </location>
</feature>
<dbReference type="PROSITE" id="PS01334">
    <property type="entry name" value="PYRASE_CYS"/>
    <property type="match status" value="1"/>
</dbReference>
<evidence type="ECO:0000256" key="6">
    <source>
        <dbReference type="ARBA" id="ARBA00022670"/>
    </source>
</evidence>
<dbReference type="PANTHER" id="PTHR23402">
    <property type="entry name" value="PROTEASE FAMILY C15 PYROGLUTAMYL-PEPTIDASE I-RELATED"/>
    <property type="match status" value="1"/>
</dbReference>
<dbReference type="InterPro" id="IPR033694">
    <property type="entry name" value="PGPEP1_Cys_AS"/>
</dbReference>
<evidence type="ECO:0000256" key="9">
    <source>
        <dbReference type="PROSITE-ProRule" id="PRU10076"/>
    </source>
</evidence>
<accession>A0ABR9J6G8</accession>
<evidence type="ECO:0000256" key="10">
    <source>
        <dbReference type="PROSITE-ProRule" id="PRU10077"/>
    </source>
</evidence>
<dbReference type="CDD" id="cd00501">
    <property type="entry name" value="Peptidase_C15"/>
    <property type="match status" value="1"/>
</dbReference>